<dbReference type="Proteomes" id="UP000186955">
    <property type="component" value="Unassembled WGS sequence"/>
</dbReference>
<sequence>MFPEAGERPERPVSVCTDLYITKERLKTDELEELFMEIMRLEHLLRQWVQLKEKYQHLREGARLKEHMTDQNQSLAVRAGIQQAEGYIPDRLEVLEVPPRAYWYIERELYMKEALLPKGAFLRAYNLWRSNPKWYLHPELVNDCAGNGGCCGSDCGCCEKRVQATERRRAAGHCTMECDCCARRRGFHCVTFEEKEKAIALYTTTLEDKTHRRRMQRAYFFGIDSGTADPAPRWI</sequence>
<dbReference type="EMBL" id="MNBE01000672">
    <property type="protein sequence ID" value="OKO98513.1"/>
    <property type="molecule type" value="Genomic_DNA"/>
</dbReference>
<proteinExistence type="predicted"/>
<evidence type="ECO:0000313" key="2">
    <source>
        <dbReference type="Proteomes" id="UP000186955"/>
    </source>
</evidence>
<evidence type="ECO:0000313" key="1">
    <source>
        <dbReference type="EMBL" id="OKO98513.1"/>
    </source>
</evidence>
<comment type="caution">
    <text evidence="1">The sequence shown here is derived from an EMBL/GenBank/DDBJ whole genome shotgun (WGS) entry which is preliminary data.</text>
</comment>
<dbReference type="AlphaFoldDB" id="A0A1Q5TE64"/>
<accession>A0A1Q5TE64</accession>
<organism evidence="1 2">
    <name type="scientific">Penicillium subrubescens</name>
    <dbReference type="NCBI Taxonomy" id="1316194"/>
    <lineage>
        <taxon>Eukaryota</taxon>
        <taxon>Fungi</taxon>
        <taxon>Dikarya</taxon>
        <taxon>Ascomycota</taxon>
        <taxon>Pezizomycotina</taxon>
        <taxon>Eurotiomycetes</taxon>
        <taxon>Eurotiomycetidae</taxon>
        <taxon>Eurotiales</taxon>
        <taxon>Aspergillaceae</taxon>
        <taxon>Penicillium</taxon>
    </lineage>
</organism>
<name>A0A1Q5TE64_9EURO</name>
<reference evidence="1 2" key="1">
    <citation type="submission" date="2016-10" db="EMBL/GenBank/DDBJ databases">
        <title>Genome sequence of the ascomycete fungus Penicillium subrubescens.</title>
        <authorList>
            <person name="De Vries R.P."/>
            <person name="Peng M."/>
            <person name="Dilokpimol A."/>
            <person name="Hilden K."/>
            <person name="Makela M.R."/>
            <person name="Grigoriev I."/>
            <person name="Riley R."/>
            <person name="Granchi Z."/>
        </authorList>
    </citation>
    <scope>NUCLEOTIDE SEQUENCE [LARGE SCALE GENOMIC DNA]</scope>
    <source>
        <strain evidence="1 2">CBS 132785</strain>
    </source>
</reference>
<keyword evidence="2" id="KW-1185">Reference proteome</keyword>
<protein>
    <submittedName>
        <fullName evidence="1">Uncharacterized protein</fullName>
    </submittedName>
</protein>
<gene>
    <name evidence="1" type="ORF">PENSUB_9189</name>
</gene>
<dbReference type="STRING" id="1316194.A0A1Q5TE64"/>